<evidence type="ECO:0000256" key="6">
    <source>
        <dbReference type="ARBA" id="ARBA00022927"/>
    </source>
</evidence>
<dbReference type="SUPFAM" id="SSF48371">
    <property type="entry name" value="ARM repeat"/>
    <property type="match status" value="1"/>
</dbReference>
<reference evidence="9 10" key="1">
    <citation type="submission" date="2023-11" db="EMBL/GenBank/DDBJ databases">
        <title>Halocaridina rubra genome assembly.</title>
        <authorList>
            <person name="Smith C."/>
        </authorList>
    </citation>
    <scope>NUCLEOTIDE SEQUENCE [LARGE SCALE GENOMIC DNA]</scope>
    <source>
        <strain evidence="9">EP-1</strain>
        <tissue evidence="9">Whole</tissue>
    </source>
</reference>
<comment type="subcellular location">
    <subcellularLocation>
        <location evidence="2">Cytoplasm</location>
    </subcellularLocation>
    <subcellularLocation>
        <location evidence="1">Nucleus</location>
    </subcellularLocation>
</comment>
<evidence type="ECO:0000256" key="7">
    <source>
        <dbReference type="ARBA" id="ARBA00023242"/>
    </source>
</evidence>
<dbReference type="EMBL" id="JAXCGZ010013212">
    <property type="protein sequence ID" value="KAK7073378.1"/>
    <property type="molecule type" value="Genomic_DNA"/>
</dbReference>
<proteinExistence type="inferred from homology"/>
<evidence type="ECO:0000256" key="5">
    <source>
        <dbReference type="ARBA" id="ARBA00022490"/>
    </source>
</evidence>
<name>A0AAN8X3E1_HALRR</name>
<keyword evidence="4" id="KW-0813">Transport</keyword>
<evidence type="ECO:0000256" key="4">
    <source>
        <dbReference type="ARBA" id="ARBA00022448"/>
    </source>
</evidence>
<sequence length="606" mass="67802">MDNEGETALIPADLVTYSISAAPTIDLEATLRLLAAPAQMPTDIPNSSGSDPLIRMMSAVLRLSETESQALRANLGHMLSPEVSSSLMWFLRRFCLSYLLPNESFYSELSIALTSAFGRDSEGAAWTLNYLLSDVEQTLRIRCAEPGLVEDTVNLLVTMADSTERGQHLVKTEGLMELVKLQQSGALRSLSSVAQRGLMRGLVLCAAALGDSEARTQFWTHVLDPPVNSFKQLVSAESFAKQYQQEEMKKQVLYHIDDFIGAVQGCLIPTSQCLFTRLVGVLNDCVRLLDLYHNYPTVVETVLEFFVECGRRMLCCLTPSASKQLYEASMQLVGTYAKHNIGRRTIDSRGEEDQWKDLKLLMELLTSFLSKDFMDLAPSGHGEDHEAVAAVDVCLFGLNIIMPLMSHELLRLPTLCWHYFKLFTFIAEIYPHKMCQLPEDLMKNLLDEDAWQVLNSLGSGNLLASIELGVTSFGPDVGILSFDFLVVIGSHIHKYRNLDFPVRQGLRPFLKLILDLILSQQINSDLLHAASASLYTLICCFQVEYQELVQALLQSQTDATIGQRLAESFTDLTTNVELTADRINRIKFRDNFEKFIANVRGFLLVK</sequence>
<dbReference type="Proteomes" id="UP001381693">
    <property type="component" value="Unassembled WGS sequence"/>
</dbReference>
<evidence type="ECO:0000256" key="1">
    <source>
        <dbReference type="ARBA" id="ARBA00004123"/>
    </source>
</evidence>
<keyword evidence="6" id="KW-0653">Protein transport</keyword>
<accession>A0AAN8X3E1</accession>
<protein>
    <recommendedName>
        <fullName evidence="8">Exportin-4</fullName>
    </recommendedName>
</protein>
<dbReference type="AlphaFoldDB" id="A0AAN8X3E1"/>
<dbReference type="PANTHER" id="PTHR12596:SF1">
    <property type="entry name" value="EXPORTIN-4"/>
    <property type="match status" value="1"/>
</dbReference>
<dbReference type="InterPro" id="IPR016024">
    <property type="entry name" value="ARM-type_fold"/>
</dbReference>
<organism evidence="9 10">
    <name type="scientific">Halocaridina rubra</name>
    <name type="common">Hawaiian red shrimp</name>
    <dbReference type="NCBI Taxonomy" id="373956"/>
    <lineage>
        <taxon>Eukaryota</taxon>
        <taxon>Metazoa</taxon>
        <taxon>Ecdysozoa</taxon>
        <taxon>Arthropoda</taxon>
        <taxon>Crustacea</taxon>
        <taxon>Multicrustacea</taxon>
        <taxon>Malacostraca</taxon>
        <taxon>Eumalacostraca</taxon>
        <taxon>Eucarida</taxon>
        <taxon>Decapoda</taxon>
        <taxon>Pleocyemata</taxon>
        <taxon>Caridea</taxon>
        <taxon>Atyoidea</taxon>
        <taxon>Atyidae</taxon>
        <taxon>Halocaridina</taxon>
    </lineage>
</organism>
<keyword evidence="5" id="KW-0963">Cytoplasm</keyword>
<keyword evidence="7" id="KW-0539">Nucleus</keyword>
<evidence type="ECO:0000313" key="10">
    <source>
        <dbReference type="Proteomes" id="UP001381693"/>
    </source>
</evidence>
<dbReference type="InterPro" id="IPR011989">
    <property type="entry name" value="ARM-like"/>
</dbReference>
<evidence type="ECO:0000256" key="8">
    <source>
        <dbReference type="ARBA" id="ARBA00040444"/>
    </source>
</evidence>
<dbReference type="Gene3D" id="1.25.10.10">
    <property type="entry name" value="Leucine-rich Repeat Variant"/>
    <property type="match status" value="1"/>
</dbReference>
<dbReference type="GO" id="GO:0006611">
    <property type="term" value="P:protein export from nucleus"/>
    <property type="evidence" value="ECO:0007669"/>
    <property type="project" value="TreeGrafter"/>
</dbReference>
<dbReference type="InterPro" id="IPR044189">
    <property type="entry name" value="XPO4/7-like"/>
</dbReference>
<dbReference type="GO" id="GO:0005737">
    <property type="term" value="C:cytoplasm"/>
    <property type="evidence" value="ECO:0007669"/>
    <property type="project" value="UniProtKB-SubCell"/>
</dbReference>
<dbReference type="PANTHER" id="PTHR12596">
    <property type="entry name" value="EXPORTIN 4,7-RELATED"/>
    <property type="match status" value="1"/>
</dbReference>
<evidence type="ECO:0000256" key="3">
    <source>
        <dbReference type="ARBA" id="ARBA00009466"/>
    </source>
</evidence>
<gene>
    <name evidence="9" type="primary">XPO4_1</name>
    <name evidence="9" type="ORF">SK128_016708</name>
</gene>
<keyword evidence="10" id="KW-1185">Reference proteome</keyword>
<comment type="similarity">
    <text evidence="3">Belongs to the exportin family.</text>
</comment>
<evidence type="ECO:0000256" key="2">
    <source>
        <dbReference type="ARBA" id="ARBA00004496"/>
    </source>
</evidence>
<evidence type="ECO:0000313" key="9">
    <source>
        <dbReference type="EMBL" id="KAK7073378.1"/>
    </source>
</evidence>
<comment type="caution">
    <text evidence="9">The sequence shown here is derived from an EMBL/GenBank/DDBJ whole genome shotgun (WGS) entry which is preliminary data.</text>
</comment>
<dbReference type="GO" id="GO:0005049">
    <property type="term" value="F:nuclear export signal receptor activity"/>
    <property type="evidence" value="ECO:0007669"/>
    <property type="project" value="InterPro"/>
</dbReference>
<dbReference type="GO" id="GO:0005643">
    <property type="term" value="C:nuclear pore"/>
    <property type="evidence" value="ECO:0007669"/>
    <property type="project" value="TreeGrafter"/>
</dbReference>